<sequence length="933" mass="102929">MAEVTLDPGALDELNSVETRALFDTTDKLSSLGIGRIVKLPQIIVVGDQSSGKSSVLEAISHVKFPVSSGLCTRFATELVLRNGSQRRVKATIQFHDEVKPAREMRVNYDGREDIGKIIAAAKDHMGLTDSKRGFSKDILRLEVEGPNLYPLTLVDLPGIFHTATAKQSAEGRTTVMELVESYMAKKNSVILAVISASNDLANQRVLEEAAKHDPARERTLGVITKPDLLHPGSPDELEYLQVVRGREAVHKLQLGWHVLRNLRDYGEPKADPDSRDAVERKFFESGSWASIPVIHRGIYALRKRLSHILHDHIKKSLPGVLEEIRGKLAEHEAELVRLGQARSSAADMRAYLVDIAGKFERLVRDGIQGHYNDPFFGGFDGSDRKLRSHLRSFNRAIRHILLVQGSSEKIYPSLPGSTRRKGIPIHLQEFLDKHPYDLPMPKPITRSEMATQLERQAAANQGTEFPGYASTNLIVQLFQRQSKPWEAVARVHLEKVTAVVKAFVDEAFEHIAGPLGTCSTTSMILATCVDPFFDAREKILEIKLRELLRPLQEGYALPLDVDFQEAMGRGISDRGVEDGSDDSDDNNSDDNNSDDDNSDDDDSDGSRHSRADLPRRRNEFGTRRAVETMLTFYDMALRTFTDNLINLALESCLIQELPGILTPKAVNGMDDTRLADLAAESEEIRERRTQLQTDIKLLKQGLDQCRRYRFRGVTREKVPLSSTLKDHGIFTIIPSAQHTNPTKSTQRETAVGLPTIAKPHGQQTMRGLTPKTVPIVQPIQGELSAESTPVKKTKAPVVKLPPPESYSKLATKAENISPTEKSGLFGSISRKPDGTSNIFNQVSSQPHSNFVTTSGASGLSFGMSGGFTFEKGLGTKRSTIPDEVAFGGLRKSSPGGSNIFGSQSNVVTTWSFDTGQKDAATVEGEKTAIWSA</sequence>
<dbReference type="GO" id="GO:0016020">
    <property type="term" value="C:membrane"/>
    <property type="evidence" value="ECO:0007669"/>
    <property type="project" value="TreeGrafter"/>
</dbReference>
<dbReference type="AlphaFoldDB" id="T0JW61"/>
<dbReference type="InterPro" id="IPR045063">
    <property type="entry name" value="Dynamin_N"/>
</dbReference>
<proteinExistence type="predicted"/>
<dbReference type="CDD" id="cd08771">
    <property type="entry name" value="DLP_1"/>
    <property type="match status" value="1"/>
</dbReference>
<dbReference type="Pfam" id="PF01031">
    <property type="entry name" value="Dynamin_M"/>
    <property type="match status" value="1"/>
</dbReference>
<feature type="region of interest" description="Disordered" evidence="3">
    <location>
        <begin position="572"/>
        <end position="617"/>
    </location>
</feature>
<dbReference type="InterPro" id="IPR020850">
    <property type="entry name" value="GED_dom"/>
</dbReference>
<dbReference type="SMART" id="SM00053">
    <property type="entry name" value="DYNc"/>
    <property type="match status" value="1"/>
</dbReference>
<dbReference type="GO" id="GO:0005739">
    <property type="term" value="C:mitochondrion"/>
    <property type="evidence" value="ECO:0007669"/>
    <property type="project" value="TreeGrafter"/>
</dbReference>
<dbReference type="InterPro" id="IPR022812">
    <property type="entry name" value="Dynamin"/>
</dbReference>
<evidence type="ECO:0000313" key="6">
    <source>
        <dbReference type="EMBL" id="EQB47237.1"/>
    </source>
</evidence>
<evidence type="ECO:0000256" key="2">
    <source>
        <dbReference type="ARBA" id="ARBA00023134"/>
    </source>
</evidence>
<dbReference type="EMBL" id="AMYD01003045">
    <property type="protein sequence ID" value="EQB47237.1"/>
    <property type="molecule type" value="Genomic_DNA"/>
</dbReference>
<dbReference type="PRINTS" id="PR00195">
    <property type="entry name" value="DYNAMIN"/>
</dbReference>
<feature type="domain" description="GED" evidence="4">
    <location>
        <begin position="623"/>
        <end position="714"/>
    </location>
</feature>
<dbReference type="Gene3D" id="3.40.50.300">
    <property type="entry name" value="P-loop containing nucleotide triphosphate hydrolases"/>
    <property type="match status" value="1"/>
</dbReference>
<dbReference type="GO" id="GO:0000266">
    <property type="term" value="P:mitochondrial fission"/>
    <property type="evidence" value="ECO:0007669"/>
    <property type="project" value="TreeGrafter"/>
</dbReference>
<dbReference type="GO" id="GO:0003924">
    <property type="term" value="F:GTPase activity"/>
    <property type="evidence" value="ECO:0007669"/>
    <property type="project" value="InterPro"/>
</dbReference>
<organism evidence="6 7">
    <name type="scientific">Colletotrichum gloeosporioides (strain Cg-14)</name>
    <name type="common">Anthracnose fungus</name>
    <name type="synonym">Glomerella cingulata</name>
    <dbReference type="NCBI Taxonomy" id="1237896"/>
    <lineage>
        <taxon>Eukaryota</taxon>
        <taxon>Fungi</taxon>
        <taxon>Dikarya</taxon>
        <taxon>Ascomycota</taxon>
        <taxon>Pezizomycotina</taxon>
        <taxon>Sordariomycetes</taxon>
        <taxon>Hypocreomycetidae</taxon>
        <taxon>Glomerellales</taxon>
        <taxon>Glomerellaceae</taxon>
        <taxon>Colletotrichum</taxon>
        <taxon>Colletotrichum gloeosporioides species complex</taxon>
    </lineage>
</organism>
<evidence type="ECO:0000256" key="1">
    <source>
        <dbReference type="ARBA" id="ARBA00022741"/>
    </source>
</evidence>
<dbReference type="HOGENOM" id="CLU_008964_7_0_1"/>
<evidence type="ECO:0000256" key="3">
    <source>
        <dbReference type="SAM" id="MobiDB-lite"/>
    </source>
</evidence>
<dbReference type="PANTHER" id="PTHR11566">
    <property type="entry name" value="DYNAMIN"/>
    <property type="match status" value="1"/>
</dbReference>
<dbReference type="STRING" id="1237896.T0JW61"/>
<dbReference type="GO" id="GO:0008017">
    <property type="term" value="F:microtubule binding"/>
    <property type="evidence" value="ECO:0007669"/>
    <property type="project" value="TreeGrafter"/>
</dbReference>
<feature type="compositionally biased region" description="Basic and acidic residues" evidence="3">
    <location>
        <begin position="605"/>
        <end position="617"/>
    </location>
</feature>
<dbReference type="GO" id="GO:0048312">
    <property type="term" value="P:intracellular distribution of mitochondria"/>
    <property type="evidence" value="ECO:0007669"/>
    <property type="project" value="TreeGrafter"/>
</dbReference>
<dbReference type="Proteomes" id="UP000015530">
    <property type="component" value="Unassembled WGS sequence"/>
</dbReference>
<dbReference type="InterPro" id="IPR001401">
    <property type="entry name" value="Dynamin_GTPase"/>
</dbReference>
<name>T0JW61_COLGC</name>
<dbReference type="InterPro" id="IPR027417">
    <property type="entry name" value="P-loop_NTPase"/>
</dbReference>
<dbReference type="GO" id="GO:0016559">
    <property type="term" value="P:peroxisome fission"/>
    <property type="evidence" value="ECO:0007669"/>
    <property type="project" value="TreeGrafter"/>
</dbReference>
<evidence type="ECO:0008006" key="8">
    <source>
        <dbReference type="Google" id="ProtNLM"/>
    </source>
</evidence>
<dbReference type="PANTHER" id="PTHR11566:SF149">
    <property type="entry name" value="GTPASE, PUTATIVE (AFU_ORTHOLOGUE AFUA_6G11890)-RELATED"/>
    <property type="match status" value="1"/>
</dbReference>
<dbReference type="Pfam" id="PF00350">
    <property type="entry name" value="Dynamin_N"/>
    <property type="match status" value="1"/>
</dbReference>
<dbReference type="PROSITE" id="PS51388">
    <property type="entry name" value="GED"/>
    <property type="match status" value="1"/>
</dbReference>
<reference evidence="7" key="1">
    <citation type="journal article" date="2013" name="Mol. Plant Microbe Interact.">
        <title>Global aspects of pacC regulation of pathogenicity genes in Colletotrichum gloeosporioides as revealed by transcriptome analysis.</title>
        <authorList>
            <person name="Alkan N."/>
            <person name="Meng X."/>
            <person name="Friedlander G."/>
            <person name="Reuveni E."/>
            <person name="Sukno S."/>
            <person name="Sherman A."/>
            <person name="Thon M."/>
            <person name="Fluhr R."/>
            <person name="Prusky D."/>
        </authorList>
    </citation>
    <scope>NUCLEOTIDE SEQUENCE [LARGE SCALE GENOMIC DNA]</scope>
    <source>
        <strain evidence="7">Cg-14</strain>
    </source>
</reference>
<feature type="domain" description="Dynamin-type G" evidence="5">
    <location>
        <begin position="37"/>
        <end position="319"/>
    </location>
</feature>
<keyword evidence="1" id="KW-0547">Nucleotide-binding</keyword>
<dbReference type="GO" id="GO:0005874">
    <property type="term" value="C:microtubule"/>
    <property type="evidence" value="ECO:0007669"/>
    <property type="project" value="TreeGrafter"/>
</dbReference>
<feature type="compositionally biased region" description="Acidic residues" evidence="3">
    <location>
        <begin position="579"/>
        <end position="604"/>
    </location>
</feature>
<dbReference type="InterPro" id="IPR030381">
    <property type="entry name" value="G_DYNAMIN_dom"/>
</dbReference>
<evidence type="ECO:0000259" key="4">
    <source>
        <dbReference type="PROSITE" id="PS51388"/>
    </source>
</evidence>
<gene>
    <name evidence="6" type="ORF">CGLO_13635</name>
</gene>
<evidence type="ECO:0000313" key="7">
    <source>
        <dbReference type="Proteomes" id="UP000015530"/>
    </source>
</evidence>
<evidence type="ECO:0000259" key="5">
    <source>
        <dbReference type="PROSITE" id="PS51718"/>
    </source>
</evidence>
<dbReference type="GO" id="GO:0005525">
    <property type="term" value="F:GTP binding"/>
    <property type="evidence" value="ECO:0007669"/>
    <property type="project" value="InterPro"/>
</dbReference>
<dbReference type="PROSITE" id="PS51718">
    <property type="entry name" value="G_DYNAMIN_2"/>
    <property type="match status" value="1"/>
</dbReference>
<dbReference type="OMA" id="QSKPWEG"/>
<dbReference type="GO" id="GO:0006897">
    <property type="term" value="P:endocytosis"/>
    <property type="evidence" value="ECO:0007669"/>
    <property type="project" value="TreeGrafter"/>
</dbReference>
<comment type="caution">
    <text evidence="6">The sequence shown here is derived from an EMBL/GenBank/DDBJ whole genome shotgun (WGS) entry which is preliminary data.</text>
</comment>
<dbReference type="OrthoDB" id="415706at2759"/>
<accession>T0JW61</accession>
<protein>
    <recommendedName>
        <fullName evidence="8">Dynamin family protein</fullName>
    </recommendedName>
</protein>
<dbReference type="SUPFAM" id="SSF52540">
    <property type="entry name" value="P-loop containing nucleoside triphosphate hydrolases"/>
    <property type="match status" value="1"/>
</dbReference>
<dbReference type="InterPro" id="IPR000375">
    <property type="entry name" value="Dynamin_stalk"/>
</dbReference>
<keyword evidence="2" id="KW-0342">GTP-binding</keyword>